<reference evidence="1" key="1">
    <citation type="journal article" date="2014" name="Front. Microbiol.">
        <title>High frequency of phylogenetically diverse reductive dehalogenase-homologous genes in deep subseafloor sedimentary metagenomes.</title>
        <authorList>
            <person name="Kawai M."/>
            <person name="Futagami T."/>
            <person name="Toyoda A."/>
            <person name="Takaki Y."/>
            <person name="Nishi S."/>
            <person name="Hori S."/>
            <person name="Arai W."/>
            <person name="Tsubouchi T."/>
            <person name="Morono Y."/>
            <person name="Uchiyama I."/>
            <person name="Ito T."/>
            <person name="Fujiyama A."/>
            <person name="Inagaki F."/>
            <person name="Takami H."/>
        </authorList>
    </citation>
    <scope>NUCLEOTIDE SEQUENCE</scope>
    <source>
        <strain evidence="1">Expedition CK06-06</strain>
    </source>
</reference>
<comment type="caution">
    <text evidence="1">The sequence shown here is derived from an EMBL/GenBank/DDBJ whole genome shotgun (WGS) entry which is preliminary data.</text>
</comment>
<dbReference type="EMBL" id="BARU01005547">
    <property type="protein sequence ID" value="GAH37991.1"/>
    <property type="molecule type" value="Genomic_DNA"/>
</dbReference>
<protein>
    <recommendedName>
        <fullName evidence="2">TfoX N-terminal domain-containing protein</fullName>
    </recommendedName>
</protein>
<proteinExistence type="predicted"/>
<accession>X1EX97</accession>
<dbReference type="AlphaFoldDB" id="X1EX97"/>
<evidence type="ECO:0008006" key="2">
    <source>
        <dbReference type="Google" id="ProtNLM"/>
    </source>
</evidence>
<organism evidence="1">
    <name type="scientific">marine sediment metagenome</name>
    <dbReference type="NCBI Taxonomy" id="412755"/>
    <lineage>
        <taxon>unclassified sequences</taxon>
        <taxon>metagenomes</taxon>
        <taxon>ecological metagenomes</taxon>
    </lineage>
</organism>
<gene>
    <name evidence="1" type="ORF">S03H2_10833</name>
</gene>
<name>X1EX97_9ZZZZ</name>
<evidence type="ECO:0000313" key="1">
    <source>
        <dbReference type="EMBL" id="GAH37991.1"/>
    </source>
</evidence>
<sequence>MDKVKFNEEHKEILDSFLLDIPIVNPGKMNGYPAYYVSGKLFASLYNDGVCVKIPETRVKDFLIKEGIVPFEPMG</sequence>